<dbReference type="GeneID" id="110982959"/>
<proteinExistence type="predicted"/>
<sequence length="354" mass="38825">MGLTIATICILIVSAQQVIADEPSPVVSDGSCNQEYCHNHPQQTKVSAVLQVSSADIEAKQETSFTLKSACEAKPVFNTTQTCCKSRNHCNTTDIVKELKSLQQTVNELKTVVAELSSKAPCPVNKTDVTPDEASPAYPVVNEDGARWRLFWWYTDTTWPDTVTDVLQDKYGDCEVAAANCFGRLPEELEESKAEMLGTDSAENVYRWAFDPSNDVAHAVWEAFHDHREGKVTQGNVWNPVIVSGTAPGAAQDSFQYREEHGVKSLQIDDDNCDCLTSLSLGHGMCGTGYSTSYGPENVFGVDLLYDSYCQIPSPTNSLYLYFRDDDECAAVNCPSGYRCVDGINSATCVVETE</sequence>
<protein>
    <submittedName>
        <fullName evidence="3">Uncharacterized protein LOC110982959</fullName>
    </submittedName>
</protein>
<evidence type="ECO:0000313" key="3">
    <source>
        <dbReference type="RefSeq" id="XP_022097467.1"/>
    </source>
</evidence>
<accession>A0A8B7YXR3</accession>
<organism evidence="2 3">
    <name type="scientific">Acanthaster planci</name>
    <name type="common">Crown-of-thorns starfish</name>
    <dbReference type="NCBI Taxonomy" id="133434"/>
    <lineage>
        <taxon>Eukaryota</taxon>
        <taxon>Metazoa</taxon>
        <taxon>Echinodermata</taxon>
        <taxon>Eleutherozoa</taxon>
        <taxon>Asterozoa</taxon>
        <taxon>Asteroidea</taxon>
        <taxon>Valvatacea</taxon>
        <taxon>Valvatida</taxon>
        <taxon>Acanthasteridae</taxon>
        <taxon>Acanthaster</taxon>
    </lineage>
</organism>
<name>A0A8B7YXR3_ACAPL</name>
<keyword evidence="1" id="KW-0732">Signal</keyword>
<dbReference type="Proteomes" id="UP000694845">
    <property type="component" value="Unplaced"/>
</dbReference>
<dbReference type="KEGG" id="aplc:110982959"/>
<dbReference type="RefSeq" id="XP_022097467.1">
    <property type="nucleotide sequence ID" value="XM_022241775.1"/>
</dbReference>
<reference evidence="3" key="1">
    <citation type="submission" date="2025-08" db="UniProtKB">
        <authorList>
            <consortium name="RefSeq"/>
        </authorList>
    </citation>
    <scope>IDENTIFICATION</scope>
</reference>
<gene>
    <name evidence="3" type="primary">LOC110982959</name>
</gene>
<keyword evidence="2" id="KW-1185">Reference proteome</keyword>
<feature type="signal peptide" evidence="1">
    <location>
        <begin position="1"/>
        <end position="20"/>
    </location>
</feature>
<evidence type="ECO:0000256" key="1">
    <source>
        <dbReference type="SAM" id="SignalP"/>
    </source>
</evidence>
<dbReference type="AlphaFoldDB" id="A0A8B7YXR3"/>
<dbReference type="OrthoDB" id="5972840at2759"/>
<evidence type="ECO:0000313" key="2">
    <source>
        <dbReference type="Proteomes" id="UP000694845"/>
    </source>
</evidence>
<feature type="chain" id="PRO_5034220391" evidence="1">
    <location>
        <begin position="21"/>
        <end position="354"/>
    </location>
</feature>
<dbReference type="OMA" id="WARIAVW"/>